<proteinExistence type="predicted"/>
<dbReference type="Proteomes" id="UP001233999">
    <property type="component" value="Unassembled WGS sequence"/>
</dbReference>
<keyword evidence="3" id="KW-1185">Reference proteome</keyword>
<sequence>TRFTISAIWSRFTLHINGILTASSSAMCSYRIFWIILSDNLLFYYDSESCNRPSGVVLLEGCYCERLITAGSGSHRSISKSRDHIPPSSRVTGAARGKNSHISLCRGMSLYSEIL</sequence>
<evidence type="ECO:0000313" key="3">
    <source>
        <dbReference type="Proteomes" id="UP001233999"/>
    </source>
</evidence>
<organism evidence="2 3">
    <name type="scientific">Diploptera punctata</name>
    <name type="common">Pacific beetle cockroach</name>
    <dbReference type="NCBI Taxonomy" id="6984"/>
    <lineage>
        <taxon>Eukaryota</taxon>
        <taxon>Metazoa</taxon>
        <taxon>Ecdysozoa</taxon>
        <taxon>Arthropoda</taxon>
        <taxon>Hexapoda</taxon>
        <taxon>Insecta</taxon>
        <taxon>Pterygota</taxon>
        <taxon>Neoptera</taxon>
        <taxon>Polyneoptera</taxon>
        <taxon>Dictyoptera</taxon>
        <taxon>Blattodea</taxon>
        <taxon>Blaberoidea</taxon>
        <taxon>Blaberidae</taxon>
        <taxon>Diplopterinae</taxon>
        <taxon>Diploptera</taxon>
    </lineage>
</organism>
<reference evidence="2" key="1">
    <citation type="journal article" date="2023" name="IScience">
        <title>Live-bearing cockroach genome reveals convergent evolutionary mechanisms linked to viviparity in insects and beyond.</title>
        <authorList>
            <person name="Fouks B."/>
            <person name="Harrison M.C."/>
            <person name="Mikhailova A.A."/>
            <person name="Marchal E."/>
            <person name="English S."/>
            <person name="Carruthers M."/>
            <person name="Jennings E.C."/>
            <person name="Chiamaka E.L."/>
            <person name="Frigard R.A."/>
            <person name="Pippel M."/>
            <person name="Attardo G.M."/>
            <person name="Benoit J.B."/>
            <person name="Bornberg-Bauer E."/>
            <person name="Tobe S.S."/>
        </authorList>
    </citation>
    <scope>NUCLEOTIDE SEQUENCE</scope>
    <source>
        <strain evidence="2">Stay&amp;Tobe</strain>
    </source>
</reference>
<name>A0AAD8A9K9_DIPPU</name>
<feature type="region of interest" description="Disordered" evidence="1">
    <location>
        <begin position="74"/>
        <end position="96"/>
    </location>
</feature>
<dbReference type="InterPro" id="IPR011993">
    <property type="entry name" value="PH-like_dom_sf"/>
</dbReference>
<evidence type="ECO:0000256" key="1">
    <source>
        <dbReference type="SAM" id="MobiDB-lite"/>
    </source>
</evidence>
<comment type="caution">
    <text evidence="2">The sequence shown here is derived from an EMBL/GenBank/DDBJ whole genome shotgun (WGS) entry which is preliminary data.</text>
</comment>
<accession>A0AAD8A9K9</accession>
<dbReference type="SUPFAM" id="SSF50729">
    <property type="entry name" value="PH domain-like"/>
    <property type="match status" value="1"/>
</dbReference>
<feature type="non-terminal residue" evidence="2">
    <location>
        <position position="115"/>
    </location>
</feature>
<protein>
    <submittedName>
        <fullName evidence="2">Uncharacterized protein</fullName>
    </submittedName>
</protein>
<dbReference type="AlphaFoldDB" id="A0AAD8A9K9"/>
<gene>
    <name evidence="2" type="ORF">L9F63_013669</name>
</gene>
<dbReference type="EMBL" id="JASPKZ010002698">
    <property type="protein sequence ID" value="KAJ9595041.1"/>
    <property type="molecule type" value="Genomic_DNA"/>
</dbReference>
<dbReference type="Gene3D" id="2.30.29.30">
    <property type="entry name" value="Pleckstrin-homology domain (PH domain)/Phosphotyrosine-binding domain (PTB)"/>
    <property type="match status" value="1"/>
</dbReference>
<feature type="non-terminal residue" evidence="2">
    <location>
        <position position="1"/>
    </location>
</feature>
<evidence type="ECO:0000313" key="2">
    <source>
        <dbReference type="EMBL" id="KAJ9595041.1"/>
    </source>
</evidence>
<reference evidence="2" key="2">
    <citation type="submission" date="2023-05" db="EMBL/GenBank/DDBJ databases">
        <authorList>
            <person name="Fouks B."/>
        </authorList>
    </citation>
    <scope>NUCLEOTIDE SEQUENCE</scope>
    <source>
        <strain evidence="2">Stay&amp;Tobe</strain>
        <tissue evidence="2">Testes</tissue>
    </source>
</reference>